<dbReference type="Proteomes" id="UP000242818">
    <property type="component" value="Unassembled WGS sequence"/>
</dbReference>
<dbReference type="STRING" id="1335309.GA0116948_101496"/>
<keyword evidence="2" id="KW-1185">Reference proteome</keyword>
<dbReference type="EMBL" id="FMAR01000001">
    <property type="protein sequence ID" value="SCB84273.1"/>
    <property type="molecule type" value="Genomic_DNA"/>
</dbReference>
<protein>
    <submittedName>
        <fullName evidence="1">Uncharacterized protein</fullName>
    </submittedName>
</protein>
<evidence type="ECO:0000313" key="1">
    <source>
        <dbReference type="EMBL" id="SCB84273.1"/>
    </source>
</evidence>
<evidence type="ECO:0000313" key="2">
    <source>
        <dbReference type="Proteomes" id="UP000242818"/>
    </source>
</evidence>
<sequence length="29" mass="3350">MLVKMWCDSPTFGDPLRVWGAGWQRISIV</sequence>
<gene>
    <name evidence="1" type="ORF">GA0116948_101496</name>
</gene>
<accession>A0A1C3ZPQ7</accession>
<proteinExistence type="predicted"/>
<name>A0A1C3ZPQ7_9BACT</name>
<organism evidence="1 2">
    <name type="scientific">Chitinophaga costaii</name>
    <dbReference type="NCBI Taxonomy" id="1335309"/>
    <lineage>
        <taxon>Bacteria</taxon>
        <taxon>Pseudomonadati</taxon>
        <taxon>Bacteroidota</taxon>
        <taxon>Chitinophagia</taxon>
        <taxon>Chitinophagales</taxon>
        <taxon>Chitinophagaceae</taxon>
        <taxon>Chitinophaga</taxon>
    </lineage>
</organism>
<reference evidence="1 2" key="1">
    <citation type="submission" date="2016-08" db="EMBL/GenBank/DDBJ databases">
        <authorList>
            <person name="Seilhamer J.J."/>
        </authorList>
    </citation>
    <scope>NUCLEOTIDE SEQUENCE [LARGE SCALE GENOMIC DNA]</scope>
    <source>
        <strain evidence="1 2">A37T2</strain>
    </source>
</reference>
<dbReference type="AlphaFoldDB" id="A0A1C3ZPQ7"/>